<accession>A0A0R1PXM8</accession>
<sequence>MPFIDIGADTYSGKAKNKDGKVLPYKNLFKVTIDNDWNYSLVDHHKKIEKNRKNKLIKVKKTAHIEKP</sequence>
<keyword evidence="2" id="KW-1185">Reference proteome</keyword>
<dbReference type="AlphaFoldDB" id="A0A0R1PXM8"/>
<reference evidence="1 2" key="1">
    <citation type="journal article" date="2015" name="Genome Announc.">
        <title>Expanding the biotechnology potential of lactobacilli through comparative genomics of 213 strains and associated genera.</title>
        <authorList>
            <person name="Sun Z."/>
            <person name="Harris H.M."/>
            <person name="McCann A."/>
            <person name="Guo C."/>
            <person name="Argimon S."/>
            <person name="Zhang W."/>
            <person name="Yang X."/>
            <person name="Jeffery I.B."/>
            <person name="Cooney J.C."/>
            <person name="Kagawa T.F."/>
            <person name="Liu W."/>
            <person name="Song Y."/>
            <person name="Salvetti E."/>
            <person name="Wrobel A."/>
            <person name="Rasinkangas P."/>
            <person name="Parkhill J."/>
            <person name="Rea M.C."/>
            <person name="O'Sullivan O."/>
            <person name="Ritari J."/>
            <person name="Douillard F.P."/>
            <person name="Paul Ross R."/>
            <person name="Yang R."/>
            <person name="Briner A.E."/>
            <person name="Felis G.E."/>
            <person name="de Vos W.M."/>
            <person name="Barrangou R."/>
            <person name="Klaenhammer T.R."/>
            <person name="Caufield P.W."/>
            <person name="Cui Y."/>
            <person name="Zhang H."/>
            <person name="O'Toole P.W."/>
        </authorList>
    </citation>
    <scope>NUCLEOTIDE SEQUENCE [LARGE SCALE GENOMIC DNA]</scope>
    <source>
        <strain evidence="1 2">DSM 19971</strain>
    </source>
</reference>
<evidence type="ECO:0000313" key="1">
    <source>
        <dbReference type="EMBL" id="KRL32840.1"/>
    </source>
</evidence>
<dbReference type="RefSeq" id="WP_057738836.1">
    <property type="nucleotide sequence ID" value="NZ_AZEG01000065.1"/>
</dbReference>
<dbReference type="PATRIC" id="fig|1423812.3.peg.2351"/>
<gene>
    <name evidence="1" type="ORF">FD20_GL002211</name>
</gene>
<proteinExistence type="predicted"/>
<evidence type="ECO:0000313" key="2">
    <source>
        <dbReference type="Proteomes" id="UP000051155"/>
    </source>
</evidence>
<dbReference type="Proteomes" id="UP000051155">
    <property type="component" value="Unassembled WGS sequence"/>
</dbReference>
<comment type="caution">
    <text evidence="1">The sequence shown here is derived from an EMBL/GenBank/DDBJ whole genome shotgun (WGS) entry which is preliminary data.</text>
</comment>
<organism evidence="1 2">
    <name type="scientific">Liquorilactobacillus uvarum DSM 19971</name>
    <dbReference type="NCBI Taxonomy" id="1423812"/>
    <lineage>
        <taxon>Bacteria</taxon>
        <taxon>Bacillati</taxon>
        <taxon>Bacillota</taxon>
        <taxon>Bacilli</taxon>
        <taxon>Lactobacillales</taxon>
        <taxon>Lactobacillaceae</taxon>
        <taxon>Liquorilactobacillus</taxon>
    </lineage>
</organism>
<name>A0A0R1PXM8_9LACO</name>
<dbReference type="EMBL" id="AZEG01000065">
    <property type="protein sequence ID" value="KRL32840.1"/>
    <property type="molecule type" value="Genomic_DNA"/>
</dbReference>
<protein>
    <submittedName>
        <fullName evidence="1">Uncharacterized protein</fullName>
    </submittedName>
</protein>